<organism evidence="3 4">
    <name type="scientific">Halobacteriovorax marinus</name>
    <dbReference type="NCBI Taxonomy" id="97084"/>
    <lineage>
        <taxon>Bacteria</taxon>
        <taxon>Pseudomonadati</taxon>
        <taxon>Bdellovibrionota</taxon>
        <taxon>Bacteriovoracia</taxon>
        <taxon>Bacteriovoracales</taxon>
        <taxon>Halobacteriovoraceae</taxon>
        <taxon>Halobacteriovorax</taxon>
    </lineage>
</organism>
<evidence type="ECO:0000313" key="4">
    <source>
        <dbReference type="Proteomes" id="UP000196531"/>
    </source>
</evidence>
<keyword evidence="2" id="KW-0732">Signal</keyword>
<dbReference type="EMBL" id="MAAO01000002">
    <property type="protein sequence ID" value="OUS00173.1"/>
    <property type="molecule type" value="Genomic_DNA"/>
</dbReference>
<protein>
    <recommendedName>
        <fullName evidence="5">Lipoprotein</fullName>
    </recommendedName>
</protein>
<dbReference type="PROSITE" id="PS51257">
    <property type="entry name" value="PROKAR_LIPOPROTEIN"/>
    <property type="match status" value="1"/>
</dbReference>
<evidence type="ECO:0000256" key="2">
    <source>
        <dbReference type="SAM" id="SignalP"/>
    </source>
</evidence>
<name>A0A1Y5FIK1_9BACT</name>
<proteinExistence type="predicted"/>
<sequence>MKKLKIKYILLSITLLALYSCSSINRDRTPAGMIASGTASCKNIINNFFNSNNILKKRFHKLSKFREDDNYREYFETVFASYDNKKISKNDIPYGFSESREAATQKLMKRNNNDYIPSFYQFYDESGEDTFGAVEFIRKAGASTGEEVEEAFKDINGWVDNYHDHPRKLYEKIRNGFEAKMQLEILKDKDIATGNFSHYRKEEITLPWIRENNAGEFTTVWEKKSFNSFSAYDLFITDKELDVNHIFTQNIFEEYQKNSDIFHEIVEQGYRQRRLDFARAAIDDIPASLRSKEQVALLARIDHILFERPDLIPRSDAIEFVQKAEHRAEWKALFSRKKSKRKSRERFKYKTVQGIFEKVQKSTPMATARNWVLGLGAISAVGTITASFMLPVTEDPTYNMFMAYVNNFFINTWYDVTGLSKGLVDCSNVERKWSVENACYSQFIFDHTSYYYYLSKHNPDYNYLTDPEFLEIRDNLTADFLARRDFFGRGEFFTENINYLKNEGYRAHVDIVVKSLITKQFKTVKNLDKKIDELFTATFSKKDSRKSEDLIKEIETMTDSEVSTTLREYIKNEDKVVQRMANYGTTPKQEDLNEFMQEIKLKHK</sequence>
<evidence type="ECO:0000313" key="3">
    <source>
        <dbReference type="EMBL" id="OUS00173.1"/>
    </source>
</evidence>
<evidence type="ECO:0008006" key="5">
    <source>
        <dbReference type="Google" id="ProtNLM"/>
    </source>
</evidence>
<feature type="transmembrane region" description="Helical" evidence="1">
    <location>
        <begin position="371"/>
        <end position="392"/>
    </location>
</feature>
<keyword evidence="1" id="KW-0472">Membrane</keyword>
<feature type="signal peptide" evidence="2">
    <location>
        <begin position="1"/>
        <end position="25"/>
    </location>
</feature>
<accession>A0A1Y5FIK1</accession>
<keyword evidence="1" id="KW-1133">Transmembrane helix</keyword>
<evidence type="ECO:0000256" key="1">
    <source>
        <dbReference type="SAM" id="Phobius"/>
    </source>
</evidence>
<dbReference type="Proteomes" id="UP000196531">
    <property type="component" value="Unassembled WGS sequence"/>
</dbReference>
<dbReference type="AlphaFoldDB" id="A0A1Y5FIK1"/>
<gene>
    <name evidence="3" type="ORF">A9Q84_03040</name>
</gene>
<keyword evidence="1" id="KW-0812">Transmembrane</keyword>
<comment type="caution">
    <text evidence="3">The sequence shown here is derived from an EMBL/GenBank/DDBJ whole genome shotgun (WGS) entry which is preliminary data.</text>
</comment>
<reference evidence="4" key="1">
    <citation type="journal article" date="2017" name="Proc. Natl. Acad. Sci. U.S.A.">
        <title>Simulation of Deepwater Horizon oil plume reveals substrate specialization within a complex community of hydrocarbon-degraders.</title>
        <authorList>
            <person name="Hu P."/>
            <person name="Dubinsky E.A."/>
            <person name="Probst A.J."/>
            <person name="Wang J."/>
            <person name="Sieber C.M.K."/>
            <person name="Tom L.M."/>
            <person name="Gardinali P."/>
            <person name="Banfield J.F."/>
            <person name="Atlas R.M."/>
            <person name="Andersen G.L."/>
        </authorList>
    </citation>
    <scope>NUCLEOTIDE SEQUENCE [LARGE SCALE GENOMIC DNA]</scope>
</reference>
<feature type="chain" id="PRO_5012260762" description="Lipoprotein" evidence="2">
    <location>
        <begin position="26"/>
        <end position="604"/>
    </location>
</feature>